<evidence type="ECO:0000313" key="7">
    <source>
        <dbReference type="EMBL" id="CAL4137289.1"/>
    </source>
</evidence>
<evidence type="ECO:0000256" key="3">
    <source>
        <dbReference type="ARBA" id="ARBA00022771"/>
    </source>
</evidence>
<evidence type="ECO:0000256" key="2">
    <source>
        <dbReference type="ARBA" id="ARBA00022737"/>
    </source>
</evidence>
<evidence type="ECO:0000313" key="8">
    <source>
        <dbReference type="Proteomes" id="UP001497623"/>
    </source>
</evidence>
<comment type="caution">
    <text evidence="7">The sequence shown here is derived from an EMBL/GenBank/DDBJ whole genome shotgun (WGS) entry which is preliminary data.</text>
</comment>
<gene>
    <name evidence="7" type="ORF">MNOR_LOCUS28026</name>
</gene>
<keyword evidence="1" id="KW-0479">Metal-binding</keyword>
<keyword evidence="8" id="KW-1185">Reference proteome</keyword>
<proteinExistence type="predicted"/>
<evidence type="ECO:0000259" key="6">
    <source>
        <dbReference type="PROSITE" id="PS50157"/>
    </source>
</evidence>
<evidence type="ECO:0000256" key="1">
    <source>
        <dbReference type="ARBA" id="ARBA00022723"/>
    </source>
</evidence>
<dbReference type="PANTHER" id="PTHR14003">
    <property type="entry name" value="TRANSCRIPTIONAL REPRESSOR PROTEIN YY"/>
    <property type="match status" value="1"/>
</dbReference>
<dbReference type="PROSITE" id="PS00028">
    <property type="entry name" value="ZINC_FINGER_C2H2_1"/>
    <property type="match status" value="2"/>
</dbReference>
<dbReference type="PROSITE" id="PS50157">
    <property type="entry name" value="ZINC_FINGER_C2H2_2"/>
    <property type="match status" value="2"/>
</dbReference>
<evidence type="ECO:0000256" key="4">
    <source>
        <dbReference type="ARBA" id="ARBA00022833"/>
    </source>
</evidence>
<dbReference type="Gene3D" id="3.30.160.60">
    <property type="entry name" value="Classic Zinc Finger"/>
    <property type="match status" value="2"/>
</dbReference>
<dbReference type="GO" id="GO:0000785">
    <property type="term" value="C:chromatin"/>
    <property type="evidence" value="ECO:0007669"/>
    <property type="project" value="TreeGrafter"/>
</dbReference>
<reference evidence="7 8" key="1">
    <citation type="submission" date="2024-05" db="EMBL/GenBank/DDBJ databases">
        <authorList>
            <person name="Wallberg A."/>
        </authorList>
    </citation>
    <scope>NUCLEOTIDE SEQUENCE [LARGE SCALE GENOMIC DNA]</scope>
</reference>
<dbReference type="SMART" id="SM00355">
    <property type="entry name" value="ZnF_C2H2"/>
    <property type="match status" value="2"/>
</dbReference>
<keyword evidence="3 5" id="KW-0863">Zinc-finger</keyword>
<dbReference type="GO" id="GO:0031519">
    <property type="term" value="C:PcG protein complex"/>
    <property type="evidence" value="ECO:0007669"/>
    <property type="project" value="TreeGrafter"/>
</dbReference>
<accession>A0AAV2RQ50</accession>
<feature type="domain" description="C2H2-type" evidence="6">
    <location>
        <begin position="456"/>
        <end position="483"/>
    </location>
</feature>
<dbReference type="EMBL" id="CAXKWB010030285">
    <property type="protein sequence ID" value="CAL4137289.1"/>
    <property type="molecule type" value="Genomic_DNA"/>
</dbReference>
<dbReference type="SUPFAM" id="SSF57667">
    <property type="entry name" value="beta-beta-alpha zinc fingers"/>
    <property type="match status" value="1"/>
</dbReference>
<dbReference type="Pfam" id="PF00096">
    <property type="entry name" value="zf-C2H2"/>
    <property type="match status" value="1"/>
</dbReference>
<dbReference type="GO" id="GO:0005667">
    <property type="term" value="C:transcription regulator complex"/>
    <property type="evidence" value="ECO:0007669"/>
    <property type="project" value="TreeGrafter"/>
</dbReference>
<dbReference type="PANTHER" id="PTHR14003:SF19">
    <property type="entry name" value="YY2 TRANSCRIPTION FACTOR"/>
    <property type="match status" value="1"/>
</dbReference>
<dbReference type="InterPro" id="IPR036236">
    <property type="entry name" value="Znf_C2H2_sf"/>
</dbReference>
<dbReference type="Proteomes" id="UP001497623">
    <property type="component" value="Unassembled WGS sequence"/>
</dbReference>
<keyword evidence="4" id="KW-0862">Zinc</keyword>
<name>A0AAV2RQ50_MEGNR</name>
<dbReference type="GO" id="GO:0000981">
    <property type="term" value="F:DNA-binding transcription factor activity, RNA polymerase II-specific"/>
    <property type="evidence" value="ECO:0007669"/>
    <property type="project" value="TreeGrafter"/>
</dbReference>
<dbReference type="GO" id="GO:0008270">
    <property type="term" value="F:zinc ion binding"/>
    <property type="evidence" value="ECO:0007669"/>
    <property type="project" value="UniProtKB-KW"/>
</dbReference>
<dbReference type="FunFam" id="3.30.160.60:FF:000110">
    <property type="entry name" value="Zinc finger protein-like"/>
    <property type="match status" value="1"/>
</dbReference>
<keyword evidence="2" id="KW-0677">Repeat</keyword>
<feature type="non-terminal residue" evidence="7">
    <location>
        <position position="1"/>
    </location>
</feature>
<feature type="domain" description="C2H2-type" evidence="6">
    <location>
        <begin position="484"/>
        <end position="507"/>
    </location>
</feature>
<protein>
    <recommendedName>
        <fullName evidence="6">C2H2-type domain-containing protein</fullName>
    </recommendedName>
</protein>
<evidence type="ECO:0000256" key="5">
    <source>
        <dbReference type="PROSITE-ProRule" id="PRU00042"/>
    </source>
</evidence>
<dbReference type="InterPro" id="IPR013087">
    <property type="entry name" value="Znf_C2H2_type"/>
</dbReference>
<sequence>TDLSAGTRCTSLLRPIVSATPQVTIQPASSVQSQPLDLANKHSASSKISLNSPSITQQIQIQPLPLATVTATTCSTTTTATFSFGSSMSPFSCSTTPSSALTLQPAPISSTKISPINCATTPSHFAVIPMDKLSSAPSVTQQTQSLLQNINPNINHQQPKIGTTTPAPTSTLPFKLPISAEPMVEKDGLVMINSNLALRIMSSVPSNESLEDNCSTIRSLSSNTNHLTILPQTEGTKLVSTLRREANKNPDILTIVPQVDISKQVSLLKSSMVERSSSDSSTIKMPKVTNAPSQVVKLYLLQPKDGKGPTVPPLHLNLPDLSSQKLNGGEGSFYNFDDKLRNDHVEINSSDNEDGEDDSEDDDDEAMVIDDAKEDGEEELMDPLSLCAVTMDDDNLELSHASLNETSSSSSVAAAGMSPSTAEKLMMKNISVKVKSNSNNVRQQDVDPEKYEQRKYVCQYCGRRFGWSTDLKRHVILHTGEKPFQCQVCPTAFTRKFLLQNHMKRMHPDQCVLAASFPLTSLPVNVGISNSQGELKILQATTEDFT</sequence>
<dbReference type="AlphaFoldDB" id="A0AAV2RQ50"/>
<dbReference type="GO" id="GO:0000978">
    <property type="term" value="F:RNA polymerase II cis-regulatory region sequence-specific DNA binding"/>
    <property type="evidence" value="ECO:0007669"/>
    <property type="project" value="TreeGrafter"/>
</dbReference>
<dbReference type="FunFam" id="3.30.160.60:FF:000624">
    <property type="entry name" value="zinc finger protein 697"/>
    <property type="match status" value="1"/>
</dbReference>
<organism evidence="7 8">
    <name type="scientific">Meganyctiphanes norvegica</name>
    <name type="common">Northern krill</name>
    <name type="synonym">Thysanopoda norvegica</name>
    <dbReference type="NCBI Taxonomy" id="48144"/>
    <lineage>
        <taxon>Eukaryota</taxon>
        <taxon>Metazoa</taxon>
        <taxon>Ecdysozoa</taxon>
        <taxon>Arthropoda</taxon>
        <taxon>Crustacea</taxon>
        <taxon>Multicrustacea</taxon>
        <taxon>Malacostraca</taxon>
        <taxon>Eumalacostraca</taxon>
        <taxon>Eucarida</taxon>
        <taxon>Euphausiacea</taxon>
        <taxon>Euphausiidae</taxon>
        <taxon>Meganyctiphanes</taxon>
    </lineage>
</organism>